<evidence type="ECO:0000259" key="1">
    <source>
        <dbReference type="Pfam" id="PF04542"/>
    </source>
</evidence>
<gene>
    <name evidence="3" type="ORF">AP20H10_01820</name>
</gene>
<keyword evidence="4" id="KW-1185">Reference proteome</keyword>
<dbReference type="SUPFAM" id="SSF88946">
    <property type="entry name" value="Sigma2 domain of RNA polymerase sigma factors"/>
    <property type="match status" value="1"/>
</dbReference>
<dbReference type="InterPro" id="IPR013325">
    <property type="entry name" value="RNA_pol_sigma_r2"/>
</dbReference>
<sequence>MNEPDLTPGFEYLMKENHQGLVHGVLKRLNILPNNPQYDDLVQEGFIRFAQKYIEYDEEKTNNSLISYLYQGVYWYLLDLLRKQQRQNNHTEMMSAEQDGWEDELLDDSEGVGEVNDRELLNKLWLNCTHDQRKFLCSSFNEGMNITDISRKYRVSRKTVYKWKQGVQKEYLKIR</sequence>
<protein>
    <submittedName>
        <fullName evidence="3">Sigma-70 family RNA polymerase sigma factor</fullName>
    </submittedName>
</protein>
<evidence type="ECO:0000313" key="3">
    <source>
        <dbReference type="EMBL" id="GAA6113819.1"/>
    </source>
</evidence>
<evidence type="ECO:0000259" key="2">
    <source>
        <dbReference type="Pfam" id="PF13518"/>
    </source>
</evidence>
<name>A0ABP9ZGB9_9LACO</name>
<organism evidence="3 4">
    <name type="scientific">Apilactobacillus apinorum</name>
    <dbReference type="NCBI Taxonomy" id="1218495"/>
    <lineage>
        <taxon>Bacteria</taxon>
        <taxon>Bacillati</taxon>
        <taxon>Bacillota</taxon>
        <taxon>Bacilli</taxon>
        <taxon>Lactobacillales</taxon>
        <taxon>Lactobacillaceae</taxon>
        <taxon>Apilactobacillus</taxon>
    </lineage>
</organism>
<dbReference type="EMBL" id="BAABVV010000018">
    <property type="protein sequence ID" value="GAA6113819.1"/>
    <property type="molecule type" value="Genomic_DNA"/>
</dbReference>
<dbReference type="RefSeq" id="WP_353317310.1">
    <property type="nucleotide sequence ID" value="NZ_BAABVV010000018.1"/>
</dbReference>
<dbReference type="Pfam" id="PF04542">
    <property type="entry name" value="Sigma70_r2"/>
    <property type="match status" value="1"/>
</dbReference>
<dbReference type="InterPro" id="IPR055247">
    <property type="entry name" value="InsJ-like_HTH"/>
</dbReference>
<dbReference type="Proteomes" id="UP001438112">
    <property type="component" value="Unassembled WGS sequence"/>
</dbReference>
<feature type="domain" description="Insertion element IS150 protein InsJ-like helix-turn-helix" evidence="2">
    <location>
        <begin position="142"/>
        <end position="167"/>
    </location>
</feature>
<dbReference type="InterPro" id="IPR014284">
    <property type="entry name" value="RNA_pol_sigma-70_dom"/>
</dbReference>
<comment type="caution">
    <text evidence="3">The sequence shown here is derived from an EMBL/GenBank/DDBJ whole genome shotgun (WGS) entry which is preliminary data.</text>
</comment>
<dbReference type="Gene3D" id="1.10.1740.10">
    <property type="match status" value="1"/>
</dbReference>
<accession>A0ABP9ZGB9</accession>
<reference evidence="3 4" key="1">
    <citation type="submission" date="2024-03" db="EMBL/GenBank/DDBJ databases">
        <title>Inconsistent identification of Apilactobacillus kunkeei-related strains obtained by well-developed overall genome related indices.</title>
        <authorList>
            <person name="Maeno S."/>
            <person name="Endo A."/>
        </authorList>
    </citation>
    <scope>NUCLEOTIDE SEQUENCE [LARGE SCALE GENOMIC DNA]</scope>
    <source>
        <strain evidence="3 4">20H-10</strain>
    </source>
</reference>
<dbReference type="NCBIfam" id="TIGR02937">
    <property type="entry name" value="sigma70-ECF"/>
    <property type="match status" value="1"/>
</dbReference>
<dbReference type="InterPro" id="IPR007627">
    <property type="entry name" value="RNA_pol_sigma70_r2"/>
</dbReference>
<dbReference type="Pfam" id="PF13518">
    <property type="entry name" value="HTH_28"/>
    <property type="match status" value="1"/>
</dbReference>
<evidence type="ECO:0000313" key="4">
    <source>
        <dbReference type="Proteomes" id="UP001438112"/>
    </source>
</evidence>
<proteinExistence type="predicted"/>
<feature type="domain" description="RNA polymerase sigma-70 region 2" evidence="1">
    <location>
        <begin position="16"/>
        <end position="86"/>
    </location>
</feature>